<evidence type="ECO:0000313" key="2">
    <source>
        <dbReference type="Proteomes" id="UP001054252"/>
    </source>
</evidence>
<gene>
    <name evidence="1" type="ORF">SLEP1_g55557</name>
</gene>
<dbReference type="EMBL" id="BPVZ01000269">
    <property type="protein sequence ID" value="GKV48762.1"/>
    <property type="molecule type" value="Genomic_DNA"/>
</dbReference>
<dbReference type="AlphaFoldDB" id="A0AAV5MJY8"/>
<dbReference type="Proteomes" id="UP001054252">
    <property type="component" value="Unassembled WGS sequence"/>
</dbReference>
<evidence type="ECO:0000313" key="1">
    <source>
        <dbReference type="EMBL" id="GKV48762.1"/>
    </source>
</evidence>
<sequence>MGTVEPSLEELLEQKKRIRSPLFPVGGLMHQTLVGLSVLQS</sequence>
<keyword evidence="2" id="KW-1185">Reference proteome</keyword>
<name>A0AAV5MJY8_9ROSI</name>
<organism evidence="1 2">
    <name type="scientific">Rubroshorea leprosula</name>
    <dbReference type="NCBI Taxonomy" id="152421"/>
    <lineage>
        <taxon>Eukaryota</taxon>
        <taxon>Viridiplantae</taxon>
        <taxon>Streptophyta</taxon>
        <taxon>Embryophyta</taxon>
        <taxon>Tracheophyta</taxon>
        <taxon>Spermatophyta</taxon>
        <taxon>Magnoliopsida</taxon>
        <taxon>eudicotyledons</taxon>
        <taxon>Gunneridae</taxon>
        <taxon>Pentapetalae</taxon>
        <taxon>rosids</taxon>
        <taxon>malvids</taxon>
        <taxon>Malvales</taxon>
        <taxon>Dipterocarpaceae</taxon>
        <taxon>Rubroshorea</taxon>
    </lineage>
</organism>
<protein>
    <submittedName>
        <fullName evidence="1">Uncharacterized protein</fullName>
    </submittedName>
</protein>
<accession>A0AAV5MJY8</accession>
<comment type="caution">
    <text evidence="1">The sequence shown here is derived from an EMBL/GenBank/DDBJ whole genome shotgun (WGS) entry which is preliminary data.</text>
</comment>
<proteinExistence type="predicted"/>
<reference evidence="1 2" key="1">
    <citation type="journal article" date="2021" name="Commun. Biol.">
        <title>The genome of Shorea leprosula (Dipterocarpaceae) highlights the ecological relevance of drought in aseasonal tropical rainforests.</title>
        <authorList>
            <person name="Ng K.K.S."/>
            <person name="Kobayashi M.J."/>
            <person name="Fawcett J.A."/>
            <person name="Hatakeyama M."/>
            <person name="Paape T."/>
            <person name="Ng C.H."/>
            <person name="Ang C.C."/>
            <person name="Tnah L.H."/>
            <person name="Lee C.T."/>
            <person name="Nishiyama T."/>
            <person name="Sese J."/>
            <person name="O'Brien M.J."/>
            <person name="Copetti D."/>
            <person name="Mohd Noor M.I."/>
            <person name="Ong R.C."/>
            <person name="Putra M."/>
            <person name="Sireger I.Z."/>
            <person name="Indrioko S."/>
            <person name="Kosugi Y."/>
            <person name="Izuno A."/>
            <person name="Isagi Y."/>
            <person name="Lee S.L."/>
            <person name="Shimizu K.K."/>
        </authorList>
    </citation>
    <scope>NUCLEOTIDE SEQUENCE [LARGE SCALE GENOMIC DNA]</scope>
    <source>
        <strain evidence="1">214</strain>
    </source>
</reference>